<keyword evidence="8 11" id="KW-0443">Lipid metabolism</keyword>
<comment type="pathway">
    <text evidence="1 11">Glycerolipid metabolism; triacylglycerol biosynthesis.</text>
</comment>
<protein>
    <recommendedName>
        <fullName evidence="4 11">Diacylglycerol O-acyltransferase</fullName>
        <ecNumber evidence="4 11">2.3.1.20</ecNumber>
    </recommendedName>
</protein>
<dbReference type="Proteomes" id="UP001162834">
    <property type="component" value="Chromosome"/>
</dbReference>
<dbReference type="InterPro" id="IPR045034">
    <property type="entry name" value="O-acyltransferase_WSD1-like"/>
</dbReference>
<evidence type="ECO:0000256" key="1">
    <source>
        <dbReference type="ARBA" id="ARBA00004771"/>
    </source>
</evidence>
<feature type="domain" description="O-acyltransferase WSD1 C-terminal" evidence="14">
    <location>
        <begin position="327"/>
        <end position="475"/>
    </location>
</feature>
<evidence type="ECO:0000256" key="7">
    <source>
        <dbReference type="ARBA" id="ARBA00022798"/>
    </source>
</evidence>
<dbReference type="GO" id="GO:0005886">
    <property type="term" value="C:plasma membrane"/>
    <property type="evidence" value="ECO:0007669"/>
    <property type="project" value="TreeGrafter"/>
</dbReference>
<reference evidence="15" key="1">
    <citation type="journal article" date="2022" name="Int. J. Syst. Evol. Microbiol.">
        <title>Pseudomonas aegrilactucae sp. nov. and Pseudomonas morbosilactucae sp. nov., pathogens causing bacterial rot of lettuce in Japan.</title>
        <authorList>
            <person name="Sawada H."/>
            <person name="Fujikawa T."/>
            <person name="Satou M."/>
        </authorList>
    </citation>
    <scope>NUCLEOTIDE SEQUENCE</scope>
    <source>
        <strain evidence="15">0166_1</strain>
    </source>
</reference>
<dbReference type="GO" id="GO:0051701">
    <property type="term" value="P:biological process involved in interaction with host"/>
    <property type="evidence" value="ECO:0007669"/>
    <property type="project" value="TreeGrafter"/>
</dbReference>
<keyword evidence="9 11" id="KW-0012">Acyltransferase</keyword>
<evidence type="ECO:0000259" key="13">
    <source>
        <dbReference type="Pfam" id="PF03007"/>
    </source>
</evidence>
<feature type="domain" description="O-acyltransferase WSD1-like N-terminal" evidence="13">
    <location>
        <begin position="4"/>
        <end position="286"/>
    </location>
</feature>
<dbReference type="RefSeq" id="WP_259314895.1">
    <property type="nucleotide sequence ID" value="NZ_CP087164.1"/>
</dbReference>
<evidence type="ECO:0000256" key="11">
    <source>
        <dbReference type="RuleBase" id="RU361241"/>
    </source>
</evidence>
<dbReference type="AlphaFoldDB" id="A0A9E6XVH7"/>
<gene>
    <name evidence="15" type="ORF">DSM104329_01610</name>
</gene>
<evidence type="ECO:0000256" key="8">
    <source>
        <dbReference type="ARBA" id="ARBA00023098"/>
    </source>
</evidence>
<dbReference type="SUPFAM" id="SSF52777">
    <property type="entry name" value="CoA-dependent acyltransferases"/>
    <property type="match status" value="2"/>
</dbReference>
<evidence type="ECO:0000256" key="4">
    <source>
        <dbReference type="ARBA" id="ARBA00013244"/>
    </source>
</evidence>
<dbReference type="Gene3D" id="3.30.559.10">
    <property type="entry name" value="Chloramphenicol acetyltransferase-like domain"/>
    <property type="match status" value="1"/>
</dbReference>
<dbReference type="GO" id="GO:0001666">
    <property type="term" value="P:response to hypoxia"/>
    <property type="evidence" value="ECO:0007669"/>
    <property type="project" value="TreeGrafter"/>
</dbReference>
<dbReference type="PANTHER" id="PTHR31650">
    <property type="entry name" value="O-ACYLTRANSFERASE (WSD1-LIKE) FAMILY PROTEIN"/>
    <property type="match status" value="1"/>
</dbReference>
<sequence>MRQLTSLDAQFLAIESPRTVGHVSGLAILDPSTTPSGTLDVADLSRLVSERLPLLPPMRWKLVNVPLGLDYPSWIEDPHFDLDFHVRDLALPPGAGDDKLAEQVARIVARPLDRSRPLWELYLIHGLPDGRVAMLTKIHHAVVDGVSGAEILTALLDPSPEGRDVPPPEPSPAEREPTEAEMLARGIANLPLQPLRALRAVPGTLPYLRALPGTRDLPGLRILSRVAQRIVPGPQHDVLEFPTAPAPITPFNGPISPHRRFAFGRLSLDAVKEIKNAYGFTVNDVVVSISAGAVRRWLMDHDALPAEPLLAMVPVSVRSPEQSGTFGNRVSVMVVPVATDEPDPRRRLERTHDTLLTAKDRHRALPADLLTDVTRFIPPAVAARAARTTLSVLAGRRPPLNLIISNVPGPRVPLFCAGARLEAHYPVSVITDGVGLNITVMSYLDHLDFGIVADREMVPDVWSMIEGLREELDELSRLTPRFWKAPAPRRSARRRPPRATSPAGSPPADRS</sequence>
<dbReference type="Pfam" id="PF06974">
    <property type="entry name" value="WS_DGAT_C"/>
    <property type="match status" value="1"/>
</dbReference>
<feature type="compositionally biased region" description="Basic and acidic residues" evidence="12">
    <location>
        <begin position="160"/>
        <end position="178"/>
    </location>
</feature>
<dbReference type="GO" id="GO:0071731">
    <property type="term" value="P:response to nitric oxide"/>
    <property type="evidence" value="ECO:0007669"/>
    <property type="project" value="TreeGrafter"/>
</dbReference>
<evidence type="ECO:0000256" key="5">
    <source>
        <dbReference type="ARBA" id="ARBA00022516"/>
    </source>
</evidence>
<dbReference type="Gene3D" id="3.30.559.30">
    <property type="entry name" value="Nonribosomal peptide synthetase, condensation domain"/>
    <property type="match status" value="1"/>
</dbReference>
<organism evidence="15 16">
    <name type="scientific">Capillimicrobium parvum</name>
    <dbReference type="NCBI Taxonomy" id="2884022"/>
    <lineage>
        <taxon>Bacteria</taxon>
        <taxon>Bacillati</taxon>
        <taxon>Actinomycetota</taxon>
        <taxon>Thermoleophilia</taxon>
        <taxon>Solirubrobacterales</taxon>
        <taxon>Capillimicrobiaceae</taxon>
        <taxon>Capillimicrobium</taxon>
    </lineage>
</organism>
<dbReference type="InterPro" id="IPR004255">
    <property type="entry name" value="O-acyltransferase_WSD1_N"/>
</dbReference>
<dbReference type="NCBIfam" id="TIGR02946">
    <property type="entry name" value="acyl_WS_DGAT"/>
    <property type="match status" value="1"/>
</dbReference>
<dbReference type="PANTHER" id="PTHR31650:SF1">
    <property type="entry name" value="WAX ESTER SYNTHASE_DIACYLGLYCEROL ACYLTRANSFERASE 4-RELATED"/>
    <property type="match status" value="1"/>
</dbReference>
<evidence type="ECO:0000259" key="14">
    <source>
        <dbReference type="Pfam" id="PF06974"/>
    </source>
</evidence>
<dbReference type="InterPro" id="IPR014292">
    <property type="entry name" value="Acyl_transf_WS/DGAT"/>
</dbReference>
<dbReference type="InterPro" id="IPR009721">
    <property type="entry name" value="O-acyltransferase_WSD1_C"/>
</dbReference>
<evidence type="ECO:0000256" key="10">
    <source>
        <dbReference type="ARBA" id="ARBA00048109"/>
    </source>
</evidence>
<comment type="catalytic activity">
    <reaction evidence="10 11">
        <text>an acyl-CoA + a 1,2-diacyl-sn-glycerol = a triacyl-sn-glycerol + CoA</text>
        <dbReference type="Rhea" id="RHEA:10868"/>
        <dbReference type="ChEBI" id="CHEBI:17815"/>
        <dbReference type="ChEBI" id="CHEBI:57287"/>
        <dbReference type="ChEBI" id="CHEBI:58342"/>
        <dbReference type="ChEBI" id="CHEBI:64615"/>
        <dbReference type="EC" id="2.3.1.20"/>
    </reaction>
</comment>
<dbReference type="EMBL" id="CP087164">
    <property type="protein sequence ID" value="UGS35225.1"/>
    <property type="molecule type" value="Genomic_DNA"/>
</dbReference>
<evidence type="ECO:0000256" key="6">
    <source>
        <dbReference type="ARBA" id="ARBA00022679"/>
    </source>
</evidence>
<evidence type="ECO:0000256" key="2">
    <source>
        <dbReference type="ARBA" id="ARBA00005189"/>
    </source>
</evidence>
<proteinExistence type="inferred from homology"/>
<dbReference type="EC" id="2.3.1.20" evidence="4 11"/>
<dbReference type="InterPro" id="IPR023213">
    <property type="entry name" value="CAT-like_dom_sf"/>
</dbReference>
<evidence type="ECO:0000256" key="9">
    <source>
        <dbReference type="ARBA" id="ARBA00023315"/>
    </source>
</evidence>
<keyword evidence="6 11" id="KW-0808">Transferase</keyword>
<evidence type="ECO:0000256" key="3">
    <source>
        <dbReference type="ARBA" id="ARBA00009587"/>
    </source>
</evidence>
<evidence type="ECO:0000256" key="12">
    <source>
        <dbReference type="SAM" id="MobiDB-lite"/>
    </source>
</evidence>
<feature type="compositionally biased region" description="Low complexity" evidence="12">
    <location>
        <begin position="498"/>
        <end position="511"/>
    </location>
</feature>
<accession>A0A9E6XVH7</accession>
<dbReference type="GO" id="GO:0006071">
    <property type="term" value="P:glycerol metabolic process"/>
    <property type="evidence" value="ECO:0007669"/>
    <property type="project" value="UniProtKB-KW"/>
</dbReference>
<keyword evidence="5 11" id="KW-0444">Lipid biosynthesis</keyword>
<feature type="region of interest" description="Disordered" evidence="12">
    <location>
        <begin position="486"/>
        <end position="511"/>
    </location>
</feature>
<keyword evidence="16" id="KW-1185">Reference proteome</keyword>
<evidence type="ECO:0000313" key="16">
    <source>
        <dbReference type="Proteomes" id="UP001162834"/>
    </source>
</evidence>
<dbReference type="GO" id="GO:0004144">
    <property type="term" value="F:diacylglycerol O-acyltransferase activity"/>
    <property type="evidence" value="ECO:0007669"/>
    <property type="project" value="UniProtKB-EC"/>
</dbReference>
<keyword evidence="7 11" id="KW-0319">Glycerol metabolism</keyword>
<dbReference type="Pfam" id="PF03007">
    <property type="entry name" value="WS_DGAT_cat"/>
    <property type="match status" value="1"/>
</dbReference>
<dbReference type="KEGG" id="sbae:DSM104329_01610"/>
<feature type="region of interest" description="Disordered" evidence="12">
    <location>
        <begin position="157"/>
        <end position="178"/>
    </location>
</feature>
<comment type="similarity">
    <text evidence="3 11">Belongs to the long-chain O-acyltransferase family.</text>
</comment>
<name>A0A9E6XVH7_9ACTN</name>
<evidence type="ECO:0000313" key="15">
    <source>
        <dbReference type="EMBL" id="UGS35225.1"/>
    </source>
</evidence>
<dbReference type="GO" id="GO:0019432">
    <property type="term" value="P:triglyceride biosynthetic process"/>
    <property type="evidence" value="ECO:0007669"/>
    <property type="project" value="TreeGrafter"/>
</dbReference>
<comment type="pathway">
    <text evidence="2">Lipid metabolism.</text>
</comment>